<feature type="compositionally biased region" description="Low complexity" evidence="1">
    <location>
        <begin position="159"/>
        <end position="177"/>
    </location>
</feature>
<evidence type="ECO:0000256" key="1">
    <source>
        <dbReference type="SAM" id="MobiDB-lite"/>
    </source>
</evidence>
<gene>
    <name evidence="2" type="ORF">SAMN05660971_00460</name>
</gene>
<name>A0A1M7ACR3_9GAMM</name>
<dbReference type="AlphaFoldDB" id="A0A1M7ACR3"/>
<evidence type="ECO:0000313" key="3">
    <source>
        <dbReference type="Proteomes" id="UP000184123"/>
    </source>
</evidence>
<protein>
    <submittedName>
        <fullName evidence="2">Uncharacterized protein</fullName>
    </submittedName>
</protein>
<dbReference type="EMBL" id="FRCA01000001">
    <property type="protein sequence ID" value="SHL40487.1"/>
    <property type="molecule type" value="Genomic_DNA"/>
</dbReference>
<evidence type="ECO:0000313" key="2">
    <source>
        <dbReference type="EMBL" id="SHL40487.1"/>
    </source>
</evidence>
<proteinExistence type="predicted"/>
<feature type="region of interest" description="Disordered" evidence="1">
    <location>
        <begin position="155"/>
        <end position="183"/>
    </location>
</feature>
<reference evidence="2 3" key="1">
    <citation type="submission" date="2016-11" db="EMBL/GenBank/DDBJ databases">
        <authorList>
            <person name="Jaros S."/>
            <person name="Januszkiewicz K."/>
            <person name="Wedrychowicz H."/>
        </authorList>
    </citation>
    <scope>NUCLEOTIDE SEQUENCE [LARGE SCALE GENOMIC DNA]</scope>
    <source>
        <strain evidence="2 3">DSM 4740</strain>
    </source>
</reference>
<sequence>MILHQARWPFTSSCISYRKTRNVVGNTGCDGSAVVAFGTVSNVRCLVTMASAASDRLWRTGSTVVAGSPRLLIPCRLTLPPVPYCHATRPVDAAESRLHLELFAVLHYGGQGTSRHDPTHEMPIKRLPKHRRAIASSSSPLLAVATSATALTRHRKHSAATISATTSTTTPSSSTSTLAGACG</sequence>
<organism evidence="2 3">
    <name type="scientific">Halomonas cupida</name>
    <dbReference type="NCBI Taxonomy" id="44933"/>
    <lineage>
        <taxon>Bacteria</taxon>
        <taxon>Pseudomonadati</taxon>
        <taxon>Pseudomonadota</taxon>
        <taxon>Gammaproteobacteria</taxon>
        <taxon>Oceanospirillales</taxon>
        <taxon>Halomonadaceae</taxon>
        <taxon>Halomonas</taxon>
    </lineage>
</organism>
<accession>A0A1M7ACR3</accession>
<dbReference type="Proteomes" id="UP000184123">
    <property type="component" value="Unassembled WGS sequence"/>
</dbReference>